<dbReference type="Proteomes" id="UP000609802">
    <property type="component" value="Unassembled WGS sequence"/>
</dbReference>
<sequence>MLQFDFDDSRIDYLAEALDATPKQVKMATNRAVRRTAGTLRRMASTGIKTELGLRNVTALRRRIKEYRVGKGGNALKLWFGTNDLPISAFPGRKKQVPGGVQVGDIMIHGGFVAKIRGKVGVYTRHGRGRWAISEATVPVADRIMIYLEDNVFVDIDSIFWKHFENEIHAYTILKVGK</sequence>
<evidence type="ECO:0000313" key="2">
    <source>
        <dbReference type="Proteomes" id="UP000609802"/>
    </source>
</evidence>
<gene>
    <name evidence="1" type="ORF">GCM10016455_05550</name>
</gene>
<protein>
    <recommendedName>
        <fullName evidence="3">Phage tail protein</fullName>
    </recommendedName>
</protein>
<organism evidence="1 2">
    <name type="scientific">Aliiroseovarius zhejiangensis</name>
    <dbReference type="NCBI Taxonomy" id="1632025"/>
    <lineage>
        <taxon>Bacteria</taxon>
        <taxon>Pseudomonadati</taxon>
        <taxon>Pseudomonadota</taxon>
        <taxon>Alphaproteobacteria</taxon>
        <taxon>Rhodobacterales</taxon>
        <taxon>Paracoccaceae</taxon>
        <taxon>Aliiroseovarius</taxon>
    </lineage>
</organism>
<name>A0ABQ3IPX7_9RHOB</name>
<reference evidence="2" key="1">
    <citation type="journal article" date="2019" name="Int. J. Syst. Evol. Microbiol.">
        <title>The Global Catalogue of Microorganisms (GCM) 10K type strain sequencing project: providing services to taxonomists for standard genome sequencing and annotation.</title>
        <authorList>
            <consortium name="The Broad Institute Genomics Platform"/>
            <consortium name="The Broad Institute Genome Sequencing Center for Infectious Disease"/>
            <person name="Wu L."/>
            <person name="Ma J."/>
        </authorList>
    </citation>
    <scope>NUCLEOTIDE SEQUENCE [LARGE SCALE GENOMIC DNA]</scope>
    <source>
        <strain evidence="2">KCTC 42443</strain>
    </source>
</reference>
<dbReference type="RefSeq" id="WP_191284940.1">
    <property type="nucleotide sequence ID" value="NZ_BNCH01000001.1"/>
</dbReference>
<evidence type="ECO:0008006" key="3">
    <source>
        <dbReference type="Google" id="ProtNLM"/>
    </source>
</evidence>
<dbReference type="EMBL" id="BNCH01000001">
    <property type="protein sequence ID" value="GHE88304.1"/>
    <property type="molecule type" value="Genomic_DNA"/>
</dbReference>
<comment type="caution">
    <text evidence="1">The sequence shown here is derived from an EMBL/GenBank/DDBJ whole genome shotgun (WGS) entry which is preliminary data.</text>
</comment>
<proteinExistence type="predicted"/>
<keyword evidence="2" id="KW-1185">Reference proteome</keyword>
<evidence type="ECO:0000313" key="1">
    <source>
        <dbReference type="EMBL" id="GHE88304.1"/>
    </source>
</evidence>
<accession>A0ABQ3IPX7</accession>